<gene>
    <name evidence="2" type="ORF">NCTC11212_03117</name>
    <name evidence="1" type="ORF">SAMN05421800_106139</name>
</gene>
<dbReference type="PROSITE" id="PS51257">
    <property type="entry name" value="PROKAR_LIPOPROTEIN"/>
    <property type="match status" value="1"/>
</dbReference>
<reference evidence="2 4" key="2">
    <citation type="submission" date="2018-06" db="EMBL/GenBank/DDBJ databases">
        <authorList>
            <consortium name="Pathogen Informatics"/>
            <person name="Doyle S."/>
        </authorList>
    </citation>
    <scope>NUCLEOTIDE SEQUENCE [LARGE SCALE GENOMIC DNA]</scope>
    <source>
        <strain evidence="2 4">NCTC11212</strain>
    </source>
</reference>
<evidence type="ECO:0000313" key="4">
    <source>
        <dbReference type="Proteomes" id="UP000251937"/>
    </source>
</evidence>
<protein>
    <recommendedName>
        <fullName evidence="5">Lipoprotein</fullName>
    </recommendedName>
</protein>
<dbReference type="RefSeq" id="WP_079465051.1">
    <property type="nucleotide sequence ID" value="NZ_CP033934.1"/>
</dbReference>
<dbReference type="Pfam" id="PF19777">
    <property type="entry name" value="DUF6263"/>
    <property type="match status" value="1"/>
</dbReference>
<evidence type="ECO:0000313" key="2">
    <source>
        <dbReference type="EMBL" id="SQA91483.1"/>
    </source>
</evidence>
<dbReference type="Proteomes" id="UP000190669">
    <property type="component" value="Unassembled WGS sequence"/>
</dbReference>
<dbReference type="EMBL" id="UAVR01000015">
    <property type="protein sequence ID" value="SQA91483.1"/>
    <property type="molecule type" value="Genomic_DNA"/>
</dbReference>
<dbReference type="AlphaFoldDB" id="A0AAX2IQW0"/>
<dbReference type="InterPro" id="IPR046230">
    <property type="entry name" value="DUF6263"/>
</dbReference>
<dbReference type="EMBL" id="FUZE01000006">
    <property type="protein sequence ID" value="SKB70180.1"/>
    <property type="molecule type" value="Genomic_DNA"/>
</dbReference>
<dbReference type="KEGG" id="cbp:EB354_08265"/>
<dbReference type="Proteomes" id="UP000251937">
    <property type="component" value="Unassembled WGS sequence"/>
</dbReference>
<proteinExistence type="predicted"/>
<accession>A0AAX2IQW0</accession>
<comment type="caution">
    <text evidence="2">The sequence shown here is derived from an EMBL/GenBank/DDBJ whole genome shotgun (WGS) entry which is preliminary data.</text>
</comment>
<evidence type="ECO:0008006" key="5">
    <source>
        <dbReference type="Google" id="ProtNLM"/>
    </source>
</evidence>
<sequence>MKQISTTLFILTVFVSCQKKETQKEDLSLDLKKGYEQTLIYTTSTDGNKNGEMNDATEVKYKVDSIDQDKNYYITGEVLRMTFSQNMFGETIYYDSRDQSNSDFGLGAEIKPVINNPFTFKIDKYGKILEKHKFKTEISKDLDPSQYTLIPLSFPNKSVDVGFMWKGKAINTLTKFLPVTTDYTYRGIKDGKIEVSVLSRMSGMSDVLKDTEINGKYLFDSKTKALISAERQMPVQSGGGAVTFEIIQKMEGFN</sequence>
<evidence type="ECO:0000313" key="3">
    <source>
        <dbReference type="Proteomes" id="UP000190669"/>
    </source>
</evidence>
<keyword evidence="3" id="KW-1185">Reference proteome</keyword>
<organism evidence="2 4">
    <name type="scientific">Chryseobacterium balustinum</name>
    <dbReference type="NCBI Taxonomy" id="246"/>
    <lineage>
        <taxon>Bacteria</taxon>
        <taxon>Pseudomonadati</taxon>
        <taxon>Bacteroidota</taxon>
        <taxon>Flavobacteriia</taxon>
        <taxon>Flavobacteriales</taxon>
        <taxon>Weeksellaceae</taxon>
        <taxon>Chryseobacterium group</taxon>
        <taxon>Chryseobacterium</taxon>
    </lineage>
</organism>
<reference evidence="1 3" key="1">
    <citation type="submission" date="2017-02" db="EMBL/GenBank/DDBJ databases">
        <authorList>
            <person name="Varghese N."/>
            <person name="Submissions S."/>
        </authorList>
    </citation>
    <scope>NUCLEOTIDE SEQUENCE [LARGE SCALE GENOMIC DNA]</scope>
    <source>
        <strain evidence="1 3">DSM 16775</strain>
    </source>
</reference>
<name>A0AAX2IQW0_9FLAO</name>
<evidence type="ECO:0000313" key="1">
    <source>
        <dbReference type="EMBL" id="SKB70180.1"/>
    </source>
</evidence>